<keyword evidence="1" id="KW-1133">Transmembrane helix</keyword>
<protein>
    <submittedName>
        <fullName evidence="2">Uncharacterized protein</fullName>
    </submittedName>
</protein>
<dbReference type="EMBL" id="LATL02000307">
    <property type="protein sequence ID" value="KKD37348.1"/>
    <property type="molecule type" value="Genomic_DNA"/>
</dbReference>
<evidence type="ECO:0000256" key="1">
    <source>
        <dbReference type="SAM" id="Phobius"/>
    </source>
</evidence>
<name>A0A0F5YF11_9CYAN</name>
<feature type="transmembrane region" description="Helical" evidence="1">
    <location>
        <begin position="131"/>
        <end position="150"/>
    </location>
</feature>
<feature type="transmembrane region" description="Helical" evidence="1">
    <location>
        <begin position="95"/>
        <end position="116"/>
    </location>
</feature>
<accession>A0A0F5YF11</accession>
<gene>
    <name evidence="2" type="ORF">WN50_14855</name>
</gene>
<evidence type="ECO:0000313" key="2">
    <source>
        <dbReference type="EMBL" id="KKD37348.1"/>
    </source>
</evidence>
<feature type="transmembrane region" description="Helical" evidence="1">
    <location>
        <begin position="15"/>
        <end position="37"/>
    </location>
</feature>
<dbReference type="AlphaFoldDB" id="A0A0F5YF11"/>
<keyword evidence="1" id="KW-0812">Transmembrane</keyword>
<sequence>MLRVKQLFIIPKTVWFYFFALLLGYTLLGWLLTAFGANRFVWLGTLAVTFHLALSGTEAILLANAWVLMVVFTAVLRKTWPLFLGGYLPYKNAPLWAIIMMVFWFFAILLIVFLAWTRQKLQTMGWNERQACLSLVAVTGTALSLGWMVFQLSFP</sequence>
<feature type="transmembrane region" description="Helical" evidence="1">
    <location>
        <begin position="49"/>
        <end position="75"/>
    </location>
</feature>
<organism evidence="2 3">
    <name type="scientific">Limnoraphis robusta CS-951</name>
    <dbReference type="NCBI Taxonomy" id="1637645"/>
    <lineage>
        <taxon>Bacteria</taxon>
        <taxon>Bacillati</taxon>
        <taxon>Cyanobacteriota</taxon>
        <taxon>Cyanophyceae</taxon>
        <taxon>Oscillatoriophycideae</taxon>
        <taxon>Oscillatoriales</taxon>
        <taxon>Sirenicapillariaceae</taxon>
        <taxon>Limnoraphis</taxon>
    </lineage>
</organism>
<evidence type="ECO:0000313" key="3">
    <source>
        <dbReference type="Proteomes" id="UP000033607"/>
    </source>
</evidence>
<proteinExistence type="predicted"/>
<dbReference type="Proteomes" id="UP000033607">
    <property type="component" value="Unassembled WGS sequence"/>
</dbReference>
<keyword evidence="1" id="KW-0472">Membrane</keyword>
<comment type="caution">
    <text evidence="2">The sequence shown here is derived from an EMBL/GenBank/DDBJ whole genome shotgun (WGS) entry which is preliminary data.</text>
</comment>
<reference evidence="2 3" key="1">
    <citation type="submission" date="2015-06" db="EMBL/GenBank/DDBJ databases">
        <title>Draft genome assembly of filamentous brackish cyanobacterium Limnoraphis robusta strain CS-951.</title>
        <authorList>
            <person name="Willis A."/>
            <person name="Parks M."/>
            <person name="Burford M.A."/>
        </authorList>
    </citation>
    <scope>NUCLEOTIDE SEQUENCE [LARGE SCALE GENOMIC DNA]</scope>
    <source>
        <strain evidence="2 3">CS-951</strain>
    </source>
</reference>